<keyword evidence="1 7" id="KW-0436">Ligase</keyword>
<evidence type="ECO:0000256" key="7">
    <source>
        <dbReference type="RuleBase" id="RU363037"/>
    </source>
</evidence>
<dbReference type="GO" id="GO:0006424">
    <property type="term" value="P:glutamyl-tRNA aminoacylation"/>
    <property type="evidence" value="ECO:0007669"/>
    <property type="project" value="TreeGrafter"/>
</dbReference>
<dbReference type="PANTHER" id="PTHR43311">
    <property type="entry name" value="GLUTAMATE--TRNA LIGASE"/>
    <property type="match status" value="1"/>
</dbReference>
<evidence type="ECO:0000256" key="1">
    <source>
        <dbReference type="ARBA" id="ARBA00022598"/>
    </source>
</evidence>
<evidence type="ECO:0000259" key="8">
    <source>
        <dbReference type="Pfam" id="PF00749"/>
    </source>
</evidence>
<comment type="similarity">
    <text evidence="7">Belongs to the class-I aminoacyl-tRNA synthetase family.</text>
</comment>
<dbReference type="NCBIfam" id="NF004314">
    <property type="entry name" value="PRK05710.1-3"/>
    <property type="match status" value="1"/>
</dbReference>
<evidence type="ECO:0000256" key="6">
    <source>
        <dbReference type="ARBA" id="ARBA00023146"/>
    </source>
</evidence>
<dbReference type="SUPFAM" id="SSF52374">
    <property type="entry name" value="Nucleotidylyl transferase"/>
    <property type="match status" value="1"/>
</dbReference>
<dbReference type="PRINTS" id="PR00987">
    <property type="entry name" value="TRNASYNTHGLU"/>
</dbReference>
<dbReference type="Proteomes" id="UP000242958">
    <property type="component" value="Unassembled WGS sequence"/>
</dbReference>
<dbReference type="InterPro" id="IPR000924">
    <property type="entry name" value="Glu/Gln-tRNA-synth"/>
</dbReference>
<evidence type="ECO:0000313" key="9">
    <source>
        <dbReference type="EMBL" id="PNH21697.1"/>
    </source>
</evidence>
<keyword evidence="3 7" id="KW-0547">Nucleotide-binding</keyword>
<evidence type="ECO:0000256" key="5">
    <source>
        <dbReference type="ARBA" id="ARBA00022840"/>
    </source>
</evidence>
<dbReference type="GO" id="GO:0004818">
    <property type="term" value="F:glutamate-tRNA ligase activity"/>
    <property type="evidence" value="ECO:0007669"/>
    <property type="project" value="TreeGrafter"/>
</dbReference>
<keyword evidence="5 7" id="KW-0067">ATP-binding</keyword>
<keyword evidence="7" id="KW-0648">Protein biosynthesis</keyword>
<dbReference type="AlphaFoldDB" id="A0A2J8BAA7"/>
<keyword evidence="6 7" id="KW-0030">Aminoacyl-tRNA synthetase</keyword>
<dbReference type="RefSeq" id="WP_102889429.1">
    <property type="nucleotide sequence ID" value="NZ_NFMF01000006.1"/>
</dbReference>
<name>A0A2J8BAA7_9FIRM</name>
<proteinExistence type="inferred from homology"/>
<evidence type="ECO:0000256" key="3">
    <source>
        <dbReference type="ARBA" id="ARBA00022741"/>
    </source>
</evidence>
<dbReference type="InterPro" id="IPR001412">
    <property type="entry name" value="aa-tRNA-synth_I_CS"/>
</dbReference>
<reference evidence="9 10" key="1">
    <citation type="submission" date="2017-05" db="EMBL/GenBank/DDBJ databases">
        <authorList>
            <person name="Song R."/>
            <person name="Chenine A.L."/>
            <person name="Ruprecht R.M."/>
        </authorList>
    </citation>
    <scope>NUCLEOTIDE SEQUENCE [LARGE SCALE GENOMIC DNA]</scope>
    <source>
        <strain evidence="9 10">KA00229</strain>
    </source>
</reference>
<dbReference type="EMBL" id="NFMF01000006">
    <property type="protein sequence ID" value="PNH21697.1"/>
    <property type="molecule type" value="Genomic_DNA"/>
</dbReference>
<dbReference type="GO" id="GO:0005524">
    <property type="term" value="F:ATP binding"/>
    <property type="evidence" value="ECO:0007669"/>
    <property type="project" value="UniProtKB-KW"/>
</dbReference>
<dbReference type="Pfam" id="PF00749">
    <property type="entry name" value="tRNA-synt_1c"/>
    <property type="match status" value="1"/>
</dbReference>
<dbReference type="GO" id="GO:0005829">
    <property type="term" value="C:cytosol"/>
    <property type="evidence" value="ECO:0007669"/>
    <property type="project" value="TreeGrafter"/>
</dbReference>
<accession>A0A2J8BAA7</accession>
<keyword evidence="4" id="KW-0862">Zinc</keyword>
<evidence type="ECO:0000313" key="10">
    <source>
        <dbReference type="Proteomes" id="UP000242958"/>
    </source>
</evidence>
<evidence type="ECO:0000256" key="4">
    <source>
        <dbReference type="ARBA" id="ARBA00022833"/>
    </source>
</evidence>
<dbReference type="InterPro" id="IPR014729">
    <property type="entry name" value="Rossmann-like_a/b/a_fold"/>
</dbReference>
<organism evidence="9 10">
    <name type="scientific">Megasphaera hutchinsoni</name>
    <dbReference type="NCBI Taxonomy" id="1588748"/>
    <lineage>
        <taxon>Bacteria</taxon>
        <taxon>Bacillati</taxon>
        <taxon>Bacillota</taxon>
        <taxon>Negativicutes</taxon>
        <taxon>Veillonellales</taxon>
        <taxon>Veillonellaceae</taxon>
        <taxon>Megasphaera</taxon>
    </lineage>
</organism>
<dbReference type="Gene3D" id="3.40.50.620">
    <property type="entry name" value="HUPs"/>
    <property type="match status" value="1"/>
</dbReference>
<sequence length="315" mass="36505">MRGRFAPSPTGELHLGNVWTAFLSWLQVRKYQGTWVLRIEDIDEQRAKPVYTRKILFDLLWLGLTWDEGPQRGGPYAPYRQQQRYAHYEHLLKILREKQLLYPCYCTRSRLQHIDAPHAGEYRTYDGYCYKRWQAHVFDETKTPSWRVYIPDGTISFVDGVFGLQKASFANAASDFVVQRADGLYSYQLAVVADDGAMDITHVVRGHDLLAWTAAQCWLFGELGYGIPCYTHVPLLVDPEGNRYSKRQQGITIDSLRQCGIRPTQILSYLAWRGGLVREKRCYTLDELIQNSEWKCLSTQDIVITNLVDELKNIQ</sequence>
<protein>
    <submittedName>
        <fullName evidence="9">tRNA glutamyl-Q(34) synthetase GluQRS</fullName>
    </submittedName>
</protein>
<evidence type="ECO:0000256" key="2">
    <source>
        <dbReference type="ARBA" id="ARBA00022723"/>
    </source>
</evidence>
<dbReference type="PANTHER" id="PTHR43311:SF1">
    <property type="entry name" value="GLUTAMYL-Q TRNA(ASP) SYNTHETASE"/>
    <property type="match status" value="1"/>
</dbReference>
<feature type="domain" description="Glutamyl/glutaminyl-tRNA synthetase class Ib catalytic" evidence="8">
    <location>
        <begin position="2"/>
        <end position="299"/>
    </location>
</feature>
<comment type="caution">
    <text evidence="9">The sequence shown here is derived from an EMBL/GenBank/DDBJ whole genome shotgun (WGS) entry which is preliminary data.</text>
</comment>
<dbReference type="InterPro" id="IPR049940">
    <property type="entry name" value="GluQ/Sye"/>
</dbReference>
<keyword evidence="2" id="KW-0479">Metal-binding</keyword>
<dbReference type="InterPro" id="IPR020058">
    <property type="entry name" value="Glu/Gln-tRNA-synth_Ib_cat-dom"/>
</dbReference>
<dbReference type="PROSITE" id="PS00178">
    <property type="entry name" value="AA_TRNA_LIGASE_I"/>
    <property type="match status" value="1"/>
</dbReference>
<gene>
    <name evidence="9" type="ORF">CAL30_04515</name>
</gene>